<proteinExistence type="predicted"/>
<keyword evidence="3" id="KW-1185">Reference proteome</keyword>
<feature type="region of interest" description="Disordered" evidence="1">
    <location>
        <begin position="1"/>
        <end position="31"/>
    </location>
</feature>
<dbReference type="EMBL" id="MKHE01000021">
    <property type="protein sequence ID" value="OWK04338.1"/>
    <property type="molecule type" value="Genomic_DNA"/>
</dbReference>
<sequence length="64" mass="6575">MGASLGPAVVPREVVGSQPDTGEEEQPPSKGTSCLLSGVMVSITVFLRCPCDIGTVLTVPECEV</sequence>
<gene>
    <name evidence="2" type="ORF">Celaphus_00016247</name>
</gene>
<dbReference type="AlphaFoldDB" id="A0A212CEA3"/>
<evidence type="ECO:0000256" key="1">
    <source>
        <dbReference type="SAM" id="MobiDB-lite"/>
    </source>
</evidence>
<name>A0A212CEA3_CEREH</name>
<accession>A0A212CEA3</accession>
<dbReference type="Proteomes" id="UP000242450">
    <property type="component" value="Chromosome 21"/>
</dbReference>
<evidence type="ECO:0000313" key="2">
    <source>
        <dbReference type="EMBL" id="OWK04338.1"/>
    </source>
</evidence>
<comment type="caution">
    <text evidence="2">The sequence shown here is derived from an EMBL/GenBank/DDBJ whole genome shotgun (WGS) entry which is preliminary data.</text>
</comment>
<evidence type="ECO:0000313" key="3">
    <source>
        <dbReference type="Proteomes" id="UP000242450"/>
    </source>
</evidence>
<organism evidence="2 3">
    <name type="scientific">Cervus elaphus hippelaphus</name>
    <name type="common">European red deer</name>
    <dbReference type="NCBI Taxonomy" id="46360"/>
    <lineage>
        <taxon>Eukaryota</taxon>
        <taxon>Metazoa</taxon>
        <taxon>Chordata</taxon>
        <taxon>Craniata</taxon>
        <taxon>Vertebrata</taxon>
        <taxon>Euteleostomi</taxon>
        <taxon>Mammalia</taxon>
        <taxon>Eutheria</taxon>
        <taxon>Laurasiatheria</taxon>
        <taxon>Artiodactyla</taxon>
        <taxon>Ruminantia</taxon>
        <taxon>Pecora</taxon>
        <taxon>Cervidae</taxon>
        <taxon>Cervinae</taxon>
        <taxon>Cervus</taxon>
    </lineage>
</organism>
<protein>
    <submittedName>
        <fullName evidence="2">Uncharacterized protein</fullName>
    </submittedName>
</protein>
<reference evidence="2 3" key="1">
    <citation type="journal article" date="2018" name="Mol. Genet. Genomics">
        <title>The red deer Cervus elaphus genome CerEla1.0: sequencing, annotating, genes, and chromosomes.</title>
        <authorList>
            <person name="Bana N.A."/>
            <person name="Nyiri A."/>
            <person name="Nagy J."/>
            <person name="Frank K."/>
            <person name="Nagy T."/>
            <person name="Steger V."/>
            <person name="Schiller M."/>
            <person name="Lakatos P."/>
            <person name="Sugar L."/>
            <person name="Horn P."/>
            <person name="Barta E."/>
            <person name="Orosz L."/>
        </authorList>
    </citation>
    <scope>NUCLEOTIDE SEQUENCE [LARGE SCALE GENOMIC DNA]</scope>
    <source>
        <strain evidence="2">Hungarian</strain>
    </source>
</reference>